<accession>A0ABV3UUC2</accession>
<dbReference type="Pfam" id="PF03583">
    <property type="entry name" value="LIP"/>
    <property type="match status" value="1"/>
</dbReference>
<evidence type="ECO:0000256" key="1">
    <source>
        <dbReference type="SAM" id="MobiDB-lite"/>
    </source>
</evidence>
<protein>
    <submittedName>
        <fullName evidence="2">Lipase family protein</fullName>
    </submittedName>
</protein>
<organism evidence="2 3">
    <name type="scientific">Corynebacterium xerosis</name>
    <dbReference type="NCBI Taxonomy" id="1725"/>
    <lineage>
        <taxon>Bacteria</taxon>
        <taxon>Bacillati</taxon>
        <taxon>Actinomycetota</taxon>
        <taxon>Actinomycetes</taxon>
        <taxon>Mycobacteriales</taxon>
        <taxon>Corynebacteriaceae</taxon>
        <taxon>Corynebacterium</taxon>
    </lineage>
</organism>
<feature type="region of interest" description="Disordered" evidence="1">
    <location>
        <begin position="40"/>
        <end position="66"/>
    </location>
</feature>
<feature type="compositionally biased region" description="Low complexity" evidence="1">
    <location>
        <begin position="260"/>
        <end position="298"/>
    </location>
</feature>
<dbReference type="Proteomes" id="UP001558353">
    <property type="component" value="Unassembled WGS sequence"/>
</dbReference>
<dbReference type="Gene3D" id="1.10.260.130">
    <property type="match status" value="1"/>
</dbReference>
<dbReference type="InterPro" id="IPR029058">
    <property type="entry name" value="AB_hydrolase_fold"/>
</dbReference>
<proteinExistence type="predicted"/>
<dbReference type="PANTHER" id="PTHR34853:SF1">
    <property type="entry name" value="LIPASE 5"/>
    <property type="match status" value="1"/>
</dbReference>
<name>A0ABV3UUC2_9CORY</name>
<dbReference type="EMBL" id="JAYWMA010000006">
    <property type="protein sequence ID" value="MEX3528800.1"/>
    <property type="molecule type" value="Genomic_DNA"/>
</dbReference>
<sequence length="318" mass="33687">MPRSYVRPAPFPVPLDDGPARPHRGETLFRRNQCIGTYADVTSVTSQRHSPRTPPPSPRRSTAPPSDLLDVLDTIDGSILTAAVAYAINGVLSKDPVLRAKIYDQELNDDGRRWLDASDGLCTGGSIFDSGFRSTKDFTATGESLKEVIFERYPFIIDELERQELGKRTPTHPTMLYAGVHDDIIPVNQIRKIRDAWTAGGADLKYVEDPTTSIPGKTAANHIVPMLSQLIPSIDFMWSHLAPGHQPTIPGMPGSLTPTLPGAPELPGASAPEGPAAPESPEAPGAPAAPAAPQAPALPQQAAIPGLGALPALGFGGA</sequence>
<reference evidence="2 3" key="1">
    <citation type="journal article" date="2024" name="Fungal Genet. Biol.">
        <title>The porcine skin microbiome exhibits broad fungal antagonism.</title>
        <authorList>
            <person name="De La Cruz K.F."/>
            <person name="Townsend E.C."/>
            <person name="Alex Cheong J.Z."/>
            <person name="Salamzade R."/>
            <person name="Liu A."/>
            <person name="Sandstrom S."/>
            <person name="Davila E."/>
            <person name="Huang L."/>
            <person name="Xu K.H."/>
            <person name="Wu S.Y."/>
            <person name="Meudt J.J."/>
            <person name="Shanmuganayagam D."/>
            <person name="Gibson A.L.F."/>
            <person name="Kalan L.R."/>
        </authorList>
    </citation>
    <scope>NUCLEOTIDE SEQUENCE [LARGE SCALE GENOMIC DNA]</scope>
    <source>
        <strain evidence="2 3">LK2569</strain>
    </source>
</reference>
<keyword evidence="3" id="KW-1185">Reference proteome</keyword>
<comment type="caution">
    <text evidence="2">The sequence shown here is derived from an EMBL/GenBank/DDBJ whole genome shotgun (WGS) entry which is preliminary data.</text>
</comment>
<feature type="region of interest" description="Disordered" evidence="1">
    <location>
        <begin position="1"/>
        <end position="27"/>
    </location>
</feature>
<dbReference type="Gene3D" id="3.40.50.1820">
    <property type="entry name" value="alpha/beta hydrolase"/>
    <property type="match status" value="1"/>
</dbReference>
<feature type="compositionally biased region" description="Basic and acidic residues" evidence="1">
    <location>
        <begin position="18"/>
        <end position="27"/>
    </location>
</feature>
<dbReference type="PANTHER" id="PTHR34853">
    <property type="match status" value="1"/>
</dbReference>
<evidence type="ECO:0000313" key="2">
    <source>
        <dbReference type="EMBL" id="MEX3528800.1"/>
    </source>
</evidence>
<gene>
    <name evidence="2" type="ORF">VVR64_06940</name>
</gene>
<dbReference type="RefSeq" id="WP_368522510.1">
    <property type="nucleotide sequence ID" value="NZ_JAYWMA010000006.1"/>
</dbReference>
<evidence type="ECO:0000313" key="3">
    <source>
        <dbReference type="Proteomes" id="UP001558353"/>
    </source>
</evidence>
<dbReference type="InterPro" id="IPR005152">
    <property type="entry name" value="Lipase_secreted"/>
</dbReference>
<feature type="region of interest" description="Disordered" evidence="1">
    <location>
        <begin position="247"/>
        <end position="298"/>
    </location>
</feature>